<keyword evidence="8" id="KW-0493">Microtubule</keyword>
<dbReference type="GO" id="GO:0008017">
    <property type="term" value="F:microtubule binding"/>
    <property type="evidence" value="ECO:0007669"/>
    <property type="project" value="InterPro"/>
</dbReference>
<dbReference type="GO" id="GO:0005524">
    <property type="term" value="F:ATP binding"/>
    <property type="evidence" value="ECO:0007669"/>
    <property type="project" value="UniProtKB-UniRule"/>
</dbReference>
<dbReference type="Proteomes" id="UP000290809">
    <property type="component" value="Unassembled WGS sequence"/>
</dbReference>
<organism evidence="11 12">
    <name type="scientific">Schistosoma bovis</name>
    <name type="common">Blood fluke</name>
    <dbReference type="NCBI Taxonomy" id="6184"/>
    <lineage>
        <taxon>Eukaryota</taxon>
        <taxon>Metazoa</taxon>
        <taxon>Spiralia</taxon>
        <taxon>Lophotrochozoa</taxon>
        <taxon>Platyhelminthes</taxon>
        <taxon>Trematoda</taxon>
        <taxon>Digenea</taxon>
        <taxon>Strigeidida</taxon>
        <taxon>Schistosomatoidea</taxon>
        <taxon>Schistosomatidae</taxon>
        <taxon>Schistosoma</taxon>
    </lineage>
</organism>
<evidence type="ECO:0000259" key="10">
    <source>
        <dbReference type="PROSITE" id="PS50067"/>
    </source>
</evidence>
<dbReference type="GO" id="GO:0005875">
    <property type="term" value="C:microtubule associated complex"/>
    <property type="evidence" value="ECO:0007669"/>
    <property type="project" value="TreeGrafter"/>
</dbReference>
<dbReference type="PRINTS" id="PR00380">
    <property type="entry name" value="KINESINHEAVY"/>
</dbReference>
<dbReference type="GO" id="GO:0007052">
    <property type="term" value="P:mitotic spindle organization"/>
    <property type="evidence" value="ECO:0007669"/>
    <property type="project" value="TreeGrafter"/>
</dbReference>
<dbReference type="SUPFAM" id="SSF52540">
    <property type="entry name" value="P-loop containing nucleoside triphosphate hydrolases"/>
    <property type="match status" value="1"/>
</dbReference>
<keyword evidence="3 7" id="KW-0547">Nucleotide-binding</keyword>
<evidence type="ECO:0000256" key="1">
    <source>
        <dbReference type="ARBA" id="ARBA00004245"/>
    </source>
</evidence>
<keyword evidence="6" id="KW-0206">Cytoskeleton</keyword>
<evidence type="ECO:0000256" key="5">
    <source>
        <dbReference type="ARBA" id="ARBA00023054"/>
    </source>
</evidence>
<comment type="subcellular location">
    <subcellularLocation>
        <location evidence="1">Cytoplasm</location>
        <location evidence="1">Cytoskeleton</location>
    </subcellularLocation>
</comment>
<dbReference type="PROSITE" id="PS50067">
    <property type="entry name" value="KINESIN_MOTOR_2"/>
    <property type="match status" value="1"/>
</dbReference>
<comment type="similarity">
    <text evidence="7 8">Belongs to the TRAFAC class myosin-kinesin ATPase superfamily. Kinesin family.</text>
</comment>
<dbReference type="EMBL" id="QMKO01003401">
    <property type="protein sequence ID" value="RTG81394.1"/>
    <property type="molecule type" value="Genomic_DNA"/>
</dbReference>
<evidence type="ECO:0000256" key="3">
    <source>
        <dbReference type="ARBA" id="ARBA00022741"/>
    </source>
</evidence>
<comment type="caution">
    <text evidence="11">The sequence shown here is derived from an EMBL/GenBank/DDBJ whole genome shotgun (WGS) entry which is preliminary data.</text>
</comment>
<proteinExistence type="inferred from homology"/>
<dbReference type="GO" id="GO:0003777">
    <property type="term" value="F:microtubule motor activity"/>
    <property type="evidence" value="ECO:0007669"/>
    <property type="project" value="InterPro"/>
</dbReference>
<evidence type="ECO:0000256" key="4">
    <source>
        <dbReference type="ARBA" id="ARBA00022840"/>
    </source>
</evidence>
<keyword evidence="7 8" id="KW-0505">Motor protein</keyword>
<sequence length="337" mass="37502">MFTKRLHFQWLKNILKGYNATLFAYGQTGSGKTYTMGTCISESVVEESAGIVPRIIKDLFERMPNYEYEYTVKVSFLEIYKEDIHDLLGEDVSASLQIREENQLVKIPGLTETVVTSPEEVLYLLHCGSTKRSVASTAMNLKSSRSHAILTPKIAAMDGENTEDTLTAKLHLVDLAGSERIKKTHAEGDRLKEGMCIFALCERDAKKRSHIPYRDSRLTRLLQDSLGGNSATLMLACVSPADINMEETLNTLRYADRARLIKNKPILNRADPKDAELAKLRVLVAQLQARLANGSSCFPLLSPCPKTIIKPLSTTTTTTTTTTTINNNSTNSHFLQN</sequence>
<dbReference type="Pfam" id="PF00225">
    <property type="entry name" value="Kinesin"/>
    <property type="match status" value="1"/>
</dbReference>
<evidence type="ECO:0000256" key="8">
    <source>
        <dbReference type="RuleBase" id="RU000394"/>
    </source>
</evidence>
<dbReference type="GO" id="GO:0051231">
    <property type="term" value="P:spindle elongation"/>
    <property type="evidence" value="ECO:0007669"/>
    <property type="project" value="TreeGrafter"/>
</dbReference>
<protein>
    <recommendedName>
        <fullName evidence="8">Kinesin-like protein</fullName>
    </recommendedName>
</protein>
<feature type="region of interest" description="Disordered" evidence="9">
    <location>
        <begin position="318"/>
        <end position="337"/>
    </location>
</feature>
<dbReference type="PANTHER" id="PTHR47969">
    <property type="entry name" value="CHROMOSOME-ASSOCIATED KINESIN KIF4A-RELATED"/>
    <property type="match status" value="1"/>
</dbReference>
<dbReference type="InterPro" id="IPR027417">
    <property type="entry name" value="P-loop_NTPase"/>
</dbReference>
<gene>
    <name evidence="11" type="ORF">DC041_0003241</name>
</gene>
<feature type="domain" description="Kinesin motor" evidence="10">
    <location>
        <begin position="1"/>
        <end position="261"/>
    </location>
</feature>
<evidence type="ECO:0000313" key="11">
    <source>
        <dbReference type="EMBL" id="RTG81394.1"/>
    </source>
</evidence>
<evidence type="ECO:0000256" key="7">
    <source>
        <dbReference type="PROSITE-ProRule" id="PRU00283"/>
    </source>
</evidence>
<reference evidence="11 12" key="1">
    <citation type="journal article" date="2019" name="PLoS Pathog.">
        <title>Genome sequence of the bovine parasite Schistosoma bovis Tanzania.</title>
        <authorList>
            <person name="Oey H."/>
            <person name="Zakrzewski M."/>
            <person name="Gobert G."/>
            <person name="Gravermann K."/>
            <person name="Stoye J."/>
            <person name="Jones M."/>
            <person name="Mcmanus D."/>
            <person name="Krause L."/>
        </authorList>
    </citation>
    <scope>NUCLEOTIDE SEQUENCE [LARGE SCALE GENOMIC DNA]</scope>
    <source>
        <strain evidence="11 12">TAN1997</strain>
    </source>
</reference>
<evidence type="ECO:0000313" key="12">
    <source>
        <dbReference type="Proteomes" id="UP000290809"/>
    </source>
</evidence>
<dbReference type="Gene3D" id="3.40.850.10">
    <property type="entry name" value="Kinesin motor domain"/>
    <property type="match status" value="1"/>
</dbReference>
<keyword evidence="2" id="KW-0963">Cytoplasm</keyword>
<keyword evidence="12" id="KW-1185">Reference proteome</keyword>
<dbReference type="AlphaFoldDB" id="A0A430Q0Z4"/>
<evidence type="ECO:0000256" key="6">
    <source>
        <dbReference type="ARBA" id="ARBA00023212"/>
    </source>
</evidence>
<dbReference type="GO" id="GO:0007018">
    <property type="term" value="P:microtubule-based movement"/>
    <property type="evidence" value="ECO:0007669"/>
    <property type="project" value="InterPro"/>
</dbReference>
<dbReference type="InterPro" id="IPR027640">
    <property type="entry name" value="Kinesin-like_fam"/>
</dbReference>
<accession>A0A430Q0Z4</accession>
<dbReference type="SMART" id="SM00129">
    <property type="entry name" value="KISc"/>
    <property type="match status" value="1"/>
</dbReference>
<dbReference type="PANTHER" id="PTHR47969:SF15">
    <property type="entry name" value="CHROMOSOME-ASSOCIATED KINESIN KIF4A-RELATED"/>
    <property type="match status" value="1"/>
</dbReference>
<evidence type="ECO:0000256" key="9">
    <source>
        <dbReference type="SAM" id="MobiDB-lite"/>
    </source>
</evidence>
<dbReference type="PROSITE" id="PS00411">
    <property type="entry name" value="KINESIN_MOTOR_1"/>
    <property type="match status" value="1"/>
</dbReference>
<evidence type="ECO:0000256" key="2">
    <source>
        <dbReference type="ARBA" id="ARBA00022490"/>
    </source>
</evidence>
<dbReference type="InterPro" id="IPR036961">
    <property type="entry name" value="Kinesin_motor_dom_sf"/>
</dbReference>
<dbReference type="STRING" id="6184.A0A430Q0Z4"/>
<name>A0A430Q0Z4_SCHBO</name>
<dbReference type="InterPro" id="IPR019821">
    <property type="entry name" value="Kinesin_motor_CS"/>
</dbReference>
<dbReference type="InterPro" id="IPR001752">
    <property type="entry name" value="Kinesin_motor_dom"/>
</dbReference>
<keyword evidence="4 7" id="KW-0067">ATP-binding</keyword>
<dbReference type="GO" id="GO:0005874">
    <property type="term" value="C:microtubule"/>
    <property type="evidence" value="ECO:0007669"/>
    <property type="project" value="UniProtKB-KW"/>
</dbReference>
<keyword evidence="5" id="KW-0175">Coiled coil</keyword>
<feature type="binding site" evidence="7">
    <location>
        <begin position="26"/>
        <end position="33"/>
    </location>
    <ligand>
        <name>ATP</name>
        <dbReference type="ChEBI" id="CHEBI:30616"/>
    </ligand>
</feature>